<dbReference type="Gene3D" id="1.20.120.530">
    <property type="entry name" value="GntR ligand-binding domain-like"/>
    <property type="match status" value="1"/>
</dbReference>
<dbReference type="Pfam" id="PF07729">
    <property type="entry name" value="FCD"/>
    <property type="match status" value="1"/>
</dbReference>
<dbReference type="PANTHER" id="PTHR43537:SF24">
    <property type="entry name" value="GLUCONATE OPERON TRANSCRIPTIONAL REPRESSOR"/>
    <property type="match status" value="1"/>
</dbReference>
<dbReference type="EMBL" id="CABPSH010000004">
    <property type="protein sequence ID" value="VVE03349.1"/>
    <property type="molecule type" value="Genomic_DNA"/>
</dbReference>
<dbReference type="SMART" id="SM00895">
    <property type="entry name" value="FCD"/>
    <property type="match status" value="1"/>
</dbReference>
<name>A0A5E4UW78_9BURK</name>
<dbReference type="InterPro" id="IPR008920">
    <property type="entry name" value="TF_FadR/GntR_C"/>
</dbReference>
<evidence type="ECO:0000256" key="1">
    <source>
        <dbReference type="ARBA" id="ARBA00023015"/>
    </source>
</evidence>
<accession>A0A5E4UW78</accession>
<gene>
    <name evidence="5" type="primary">lutR_2</name>
    <name evidence="5" type="ORF">PEP31012_02234</name>
</gene>
<evidence type="ECO:0000313" key="5">
    <source>
        <dbReference type="EMBL" id="VVE03349.1"/>
    </source>
</evidence>
<dbReference type="PRINTS" id="PR00035">
    <property type="entry name" value="HTHGNTR"/>
</dbReference>
<dbReference type="SUPFAM" id="SSF46785">
    <property type="entry name" value="Winged helix' DNA-binding domain"/>
    <property type="match status" value="1"/>
</dbReference>
<proteinExistence type="predicted"/>
<sequence length="248" mass="27599">MPLGISDYLETLHTMSSTPLTLSSADVYLAIKTALAEHEYAAGQYLRETQLAERFGVSRTPVREALRRLDAEGWVEAVPNYGVRVRAWTEQDAREIFEARLLIEPYLAGRAAQRATDDDVARLRELAVTMFDIAREPPTAELTERWFALNDAFHALISGGAGNGRLDRSLKSMKETPLVKWTFDTYNPEHRERSARQHLEIVDAFAQRNGVWAEAIVRCHIAAAQSVVLGRVPRTLADGAVAPALTGD</sequence>
<evidence type="ECO:0000259" key="4">
    <source>
        <dbReference type="PROSITE" id="PS50949"/>
    </source>
</evidence>
<feature type="domain" description="HTH gntR-type" evidence="4">
    <location>
        <begin position="21"/>
        <end position="88"/>
    </location>
</feature>
<protein>
    <submittedName>
        <fullName evidence="5">HTH-type transcriptional regulator LutR</fullName>
    </submittedName>
</protein>
<dbReference type="InterPro" id="IPR000524">
    <property type="entry name" value="Tscrpt_reg_HTH_GntR"/>
</dbReference>
<dbReference type="InterPro" id="IPR036388">
    <property type="entry name" value="WH-like_DNA-bd_sf"/>
</dbReference>
<dbReference type="PANTHER" id="PTHR43537">
    <property type="entry name" value="TRANSCRIPTIONAL REGULATOR, GNTR FAMILY"/>
    <property type="match status" value="1"/>
</dbReference>
<dbReference type="SUPFAM" id="SSF48008">
    <property type="entry name" value="GntR ligand-binding domain-like"/>
    <property type="match status" value="1"/>
</dbReference>
<evidence type="ECO:0000256" key="3">
    <source>
        <dbReference type="ARBA" id="ARBA00023163"/>
    </source>
</evidence>
<dbReference type="InterPro" id="IPR011711">
    <property type="entry name" value="GntR_C"/>
</dbReference>
<dbReference type="GO" id="GO:0003700">
    <property type="term" value="F:DNA-binding transcription factor activity"/>
    <property type="evidence" value="ECO:0007669"/>
    <property type="project" value="InterPro"/>
</dbReference>
<dbReference type="Pfam" id="PF00392">
    <property type="entry name" value="GntR"/>
    <property type="match status" value="1"/>
</dbReference>
<dbReference type="AlphaFoldDB" id="A0A5E4UW78"/>
<evidence type="ECO:0000256" key="2">
    <source>
        <dbReference type="ARBA" id="ARBA00023125"/>
    </source>
</evidence>
<keyword evidence="6" id="KW-1185">Reference proteome</keyword>
<reference evidence="5 6" key="1">
    <citation type="submission" date="2019-08" db="EMBL/GenBank/DDBJ databases">
        <authorList>
            <person name="Peeters C."/>
        </authorList>
    </citation>
    <scope>NUCLEOTIDE SEQUENCE [LARGE SCALE GENOMIC DNA]</scope>
    <source>
        <strain evidence="5 6">LMG 31012</strain>
    </source>
</reference>
<keyword evidence="3" id="KW-0804">Transcription</keyword>
<dbReference type="SMART" id="SM00345">
    <property type="entry name" value="HTH_GNTR"/>
    <property type="match status" value="1"/>
</dbReference>
<dbReference type="PROSITE" id="PS50949">
    <property type="entry name" value="HTH_GNTR"/>
    <property type="match status" value="1"/>
</dbReference>
<dbReference type="CDD" id="cd07377">
    <property type="entry name" value="WHTH_GntR"/>
    <property type="match status" value="1"/>
</dbReference>
<dbReference type="InterPro" id="IPR036390">
    <property type="entry name" value="WH_DNA-bd_sf"/>
</dbReference>
<evidence type="ECO:0000313" key="6">
    <source>
        <dbReference type="Proteomes" id="UP000400981"/>
    </source>
</evidence>
<dbReference type="Gene3D" id="1.10.10.10">
    <property type="entry name" value="Winged helix-like DNA-binding domain superfamily/Winged helix DNA-binding domain"/>
    <property type="match status" value="1"/>
</dbReference>
<keyword evidence="1" id="KW-0805">Transcription regulation</keyword>
<dbReference type="Proteomes" id="UP000400981">
    <property type="component" value="Unassembled WGS sequence"/>
</dbReference>
<dbReference type="GO" id="GO:0003677">
    <property type="term" value="F:DNA binding"/>
    <property type="evidence" value="ECO:0007669"/>
    <property type="project" value="UniProtKB-KW"/>
</dbReference>
<keyword evidence="2" id="KW-0238">DNA-binding</keyword>
<organism evidence="5 6">
    <name type="scientific">Pandoraea eparura</name>
    <dbReference type="NCBI Taxonomy" id="2508291"/>
    <lineage>
        <taxon>Bacteria</taxon>
        <taxon>Pseudomonadati</taxon>
        <taxon>Pseudomonadota</taxon>
        <taxon>Betaproteobacteria</taxon>
        <taxon>Burkholderiales</taxon>
        <taxon>Burkholderiaceae</taxon>
        <taxon>Pandoraea</taxon>
    </lineage>
</organism>